<dbReference type="GO" id="GO:0005739">
    <property type="term" value="C:mitochondrion"/>
    <property type="evidence" value="ECO:0007669"/>
    <property type="project" value="TreeGrafter"/>
</dbReference>
<dbReference type="STRING" id="151549.A0A4C1T7N9"/>
<accession>A0A4C1T7N9</accession>
<dbReference type="OrthoDB" id="10267474at2759"/>
<dbReference type="SUPFAM" id="SSF55681">
    <property type="entry name" value="Class II aaRS and biotin synthetases"/>
    <property type="match status" value="2"/>
</dbReference>
<dbReference type="InterPro" id="IPR045864">
    <property type="entry name" value="aa-tRNA-synth_II/BPL/LPL"/>
</dbReference>
<dbReference type="GO" id="GO:0004827">
    <property type="term" value="F:proline-tRNA ligase activity"/>
    <property type="evidence" value="ECO:0007669"/>
    <property type="project" value="TreeGrafter"/>
</dbReference>
<dbReference type="PANTHER" id="PTHR42753:SF2">
    <property type="entry name" value="PROLINE--TRNA LIGASE"/>
    <property type="match status" value="1"/>
</dbReference>
<name>A0A4C1T7N9_EUMVA</name>
<dbReference type="Gene3D" id="3.30.930.10">
    <property type="entry name" value="Bira Bifunctional Protein, Domain 2"/>
    <property type="match status" value="2"/>
</dbReference>
<gene>
    <name evidence="2" type="primary">proS</name>
    <name evidence="2" type="ORF">EVAR_77556_1</name>
</gene>
<evidence type="ECO:0000313" key="3">
    <source>
        <dbReference type="Proteomes" id="UP000299102"/>
    </source>
</evidence>
<dbReference type="GO" id="GO:0005524">
    <property type="term" value="F:ATP binding"/>
    <property type="evidence" value="ECO:0007669"/>
    <property type="project" value="InterPro"/>
</dbReference>
<evidence type="ECO:0000259" key="1">
    <source>
        <dbReference type="Pfam" id="PF00587"/>
    </source>
</evidence>
<dbReference type="Pfam" id="PF00587">
    <property type="entry name" value="tRNA-synt_2b"/>
    <property type="match status" value="1"/>
</dbReference>
<proteinExistence type="predicted"/>
<evidence type="ECO:0000313" key="2">
    <source>
        <dbReference type="EMBL" id="GBP10144.1"/>
    </source>
</evidence>
<dbReference type="InterPro" id="IPR050062">
    <property type="entry name" value="Pro-tRNA_synthetase"/>
</dbReference>
<keyword evidence="3" id="KW-1185">Reference proteome</keyword>
<comment type="caution">
    <text evidence="2">The sequence shown here is derived from an EMBL/GenBank/DDBJ whole genome shotgun (WGS) entry which is preliminary data.</text>
</comment>
<dbReference type="EMBL" id="BGZK01000039">
    <property type="protein sequence ID" value="GBP10144.1"/>
    <property type="molecule type" value="Genomic_DNA"/>
</dbReference>
<dbReference type="GO" id="GO:0006433">
    <property type="term" value="P:prolyl-tRNA aminoacylation"/>
    <property type="evidence" value="ECO:0007669"/>
    <property type="project" value="TreeGrafter"/>
</dbReference>
<organism evidence="2 3">
    <name type="scientific">Eumeta variegata</name>
    <name type="common">Bagworm moth</name>
    <name type="synonym">Eumeta japonica</name>
    <dbReference type="NCBI Taxonomy" id="151549"/>
    <lineage>
        <taxon>Eukaryota</taxon>
        <taxon>Metazoa</taxon>
        <taxon>Ecdysozoa</taxon>
        <taxon>Arthropoda</taxon>
        <taxon>Hexapoda</taxon>
        <taxon>Insecta</taxon>
        <taxon>Pterygota</taxon>
        <taxon>Neoptera</taxon>
        <taxon>Endopterygota</taxon>
        <taxon>Lepidoptera</taxon>
        <taxon>Glossata</taxon>
        <taxon>Ditrysia</taxon>
        <taxon>Tineoidea</taxon>
        <taxon>Psychidae</taxon>
        <taxon>Oiketicinae</taxon>
        <taxon>Eumeta</taxon>
    </lineage>
</organism>
<reference evidence="2 3" key="1">
    <citation type="journal article" date="2019" name="Commun. Biol.">
        <title>The bagworm genome reveals a unique fibroin gene that provides high tensile strength.</title>
        <authorList>
            <person name="Kono N."/>
            <person name="Nakamura H."/>
            <person name="Ohtoshi R."/>
            <person name="Tomita M."/>
            <person name="Numata K."/>
            <person name="Arakawa K."/>
        </authorList>
    </citation>
    <scope>NUCLEOTIDE SEQUENCE [LARGE SCALE GENOMIC DNA]</scope>
</reference>
<sequence length="391" mass="43899">MLPLGKRVLDKIEGLISTILESVGAQRISLPALTSSSLWECTGRLETCATELMIVTDRHKKDYVLSPTHEEAVADLLADVGPLSYKQLPLILYQDGIDHASFRKFSLSSFLEQFCQNRHRECRDGRGTLRSVPIMPEFIMCSALGLRKVSLLRIHLVTYLQTTLDIVSDEKVADGIIKLVSDFPHVPLTSKQTRQTKANYRVNDTQQISNKYRDEFRPKHGLLRSREFLMMDAYSLHTDNRCAEQTYCKMSDAYQKLFDRLEMPVHRVVAPSGDMGGTTSHEWHVTADAGEDSLATCGACGAAALAHANGPICTRCRSKSDIVNSIEREGPIRGLELRRSLRYGRESVSRAHVVLMRHMVAGTLSGRTCGPDALDNLNSHKCDRYREHLQQ</sequence>
<dbReference type="InterPro" id="IPR002314">
    <property type="entry name" value="aa-tRNA-synt_IIb"/>
</dbReference>
<protein>
    <submittedName>
        <fullName evidence="2">Proline--tRNA ligase</fullName>
    </submittedName>
</protein>
<dbReference type="Proteomes" id="UP000299102">
    <property type="component" value="Unassembled WGS sequence"/>
</dbReference>
<keyword evidence="2" id="KW-0436">Ligase</keyword>
<feature type="domain" description="Aminoacyl-tRNA synthetase class II (G/ P/ S/T)" evidence="1">
    <location>
        <begin position="206"/>
        <end position="300"/>
    </location>
</feature>
<dbReference type="PANTHER" id="PTHR42753">
    <property type="entry name" value="MITOCHONDRIAL RIBOSOME PROTEIN L39/PROLYL-TRNA LIGASE FAMILY MEMBER"/>
    <property type="match status" value="1"/>
</dbReference>
<dbReference type="AlphaFoldDB" id="A0A4C1T7N9"/>